<dbReference type="Proteomes" id="UP000740926">
    <property type="component" value="Unassembled WGS sequence"/>
</dbReference>
<sequence length="90" mass="10160">MHLRQGLNHCLVARVGGLDVDGDFFRPFDLSVPLVDGQARRAKVHACRQPVFHQHVRDALRKQHVRRIADDQHDVVIAQHGASSGYPCEM</sequence>
<dbReference type="EMBL" id="JAANIU010011874">
    <property type="protein sequence ID" value="KAG1530768.1"/>
    <property type="molecule type" value="Genomic_DNA"/>
</dbReference>
<organism evidence="1 2">
    <name type="scientific">Rhizopus delemar</name>
    <dbReference type="NCBI Taxonomy" id="936053"/>
    <lineage>
        <taxon>Eukaryota</taxon>
        <taxon>Fungi</taxon>
        <taxon>Fungi incertae sedis</taxon>
        <taxon>Mucoromycota</taxon>
        <taxon>Mucoromycotina</taxon>
        <taxon>Mucoromycetes</taxon>
        <taxon>Mucorales</taxon>
        <taxon>Mucorineae</taxon>
        <taxon>Rhizopodaceae</taxon>
        <taxon>Rhizopus</taxon>
    </lineage>
</organism>
<evidence type="ECO:0000313" key="2">
    <source>
        <dbReference type="Proteomes" id="UP000740926"/>
    </source>
</evidence>
<keyword evidence="2" id="KW-1185">Reference proteome</keyword>
<name>A0A9P6XRJ4_9FUNG</name>
<dbReference type="AlphaFoldDB" id="A0A9P6XRJ4"/>
<gene>
    <name evidence="1" type="ORF">G6F50_017099</name>
</gene>
<evidence type="ECO:0000313" key="1">
    <source>
        <dbReference type="EMBL" id="KAG1530768.1"/>
    </source>
</evidence>
<proteinExistence type="predicted"/>
<protein>
    <submittedName>
        <fullName evidence="1">Uncharacterized protein</fullName>
    </submittedName>
</protein>
<accession>A0A9P6XRJ4</accession>
<comment type="caution">
    <text evidence="1">The sequence shown here is derived from an EMBL/GenBank/DDBJ whole genome shotgun (WGS) entry which is preliminary data.</text>
</comment>
<reference evidence="1 2" key="1">
    <citation type="journal article" date="2020" name="Microb. Genom.">
        <title>Genetic diversity of clinical and environmental Mucorales isolates obtained from an investigation of mucormycosis cases among solid organ transplant recipients.</title>
        <authorList>
            <person name="Nguyen M.H."/>
            <person name="Kaul D."/>
            <person name="Muto C."/>
            <person name="Cheng S.J."/>
            <person name="Richter R.A."/>
            <person name="Bruno V.M."/>
            <person name="Liu G."/>
            <person name="Beyhan S."/>
            <person name="Sundermann A.J."/>
            <person name="Mounaud S."/>
            <person name="Pasculle A.W."/>
            <person name="Nierman W.C."/>
            <person name="Driscoll E."/>
            <person name="Cumbie R."/>
            <person name="Clancy C.J."/>
            <person name="Dupont C.L."/>
        </authorList>
    </citation>
    <scope>NUCLEOTIDE SEQUENCE [LARGE SCALE GENOMIC DNA]</scope>
    <source>
        <strain evidence="1 2">GL24</strain>
    </source>
</reference>